<dbReference type="GeneID" id="55495143"/>
<evidence type="ECO:0000313" key="2">
    <source>
        <dbReference type="Proteomes" id="UP000050783"/>
    </source>
</evidence>
<organism evidence="1 2">
    <name type="scientific">Ruegeria atlantica</name>
    <dbReference type="NCBI Taxonomy" id="81569"/>
    <lineage>
        <taxon>Bacteria</taxon>
        <taxon>Pseudomonadati</taxon>
        <taxon>Pseudomonadota</taxon>
        <taxon>Alphaproteobacteria</taxon>
        <taxon>Rhodobacterales</taxon>
        <taxon>Roseobacteraceae</taxon>
        <taxon>Ruegeria</taxon>
    </lineage>
</organism>
<reference evidence="1 2" key="1">
    <citation type="submission" date="2015-09" db="EMBL/GenBank/DDBJ databases">
        <authorList>
            <consortium name="Swine Surveillance"/>
        </authorList>
    </citation>
    <scope>NUCLEOTIDE SEQUENCE [LARGE SCALE GENOMIC DNA]</scope>
    <source>
        <strain evidence="1 2">CECT 4292</strain>
    </source>
</reference>
<sequence>MVPLIIFEAGAILVMARYIEQKNPNGLFRRTFLTTLAELGIGDAMVADAMLNHRQSQSLSGPRAAYNHASLWNQKVRVMDTWANLIEHAVEKGSWQDATQVVSFRRPA</sequence>
<evidence type="ECO:0000313" key="1">
    <source>
        <dbReference type="EMBL" id="CUH49808.1"/>
    </source>
</evidence>
<dbReference type="Proteomes" id="UP000050783">
    <property type="component" value="Unassembled WGS sequence"/>
</dbReference>
<evidence type="ECO:0008006" key="3">
    <source>
        <dbReference type="Google" id="ProtNLM"/>
    </source>
</evidence>
<dbReference type="EMBL" id="CYPU01000071">
    <property type="protein sequence ID" value="CUH49808.1"/>
    <property type="molecule type" value="Genomic_DNA"/>
</dbReference>
<protein>
    <recommendedName>
        <fullName evidence="3">Integrase</fullName>
    </recommendedName>
</protein>
<name>A0A0P1EIC4_9RHOB</name>
<dbReference type="AlphaFoldDB" id="A0A0P1EIC4"/>
<dbReference type="RefSeq" id="WP_058279166.1">
    <property type="nucleotide sequence ID" value="NZ_CYPU01000071.1"/>
</dbReference>
<gene>
    <name evidence="1" type="ORF">RUA4292_04007</name>
</gene>
<proteinExistence type="predicted"/>
<accession>A0A0P1EIC4</accession>